<dbReference type="RefSeq" id="WP_344128349.1">
    <property type="nucleotide sequence ID" value="NZ_BAAALT010000045.1"/>
</dbReference>
<dbReference type="Pfam" id="PF17660">
    <property type="entry name" value="BTRD1"/>
    <property type="match status" value="3"/>
</dbReference>
<dbReference type="PROSITE" id="PS51318">
    <property type="entry name" value="TAT"/>
    <property type="match status" value="1"/>
</dbReference>
<accession>A0ABP4XXV5</accession>
<dbReference type="PANTHER" id="PTHR46825:SF9">
    <property type="entry name" value="BETA-LACTAMASE-RELATED DOMAIN-CONTAINING PROTEIN"/>
    <property type="match status" value="1"/>
</dbReference>
<organism evidence="4 5">
    <name type="scientific">Luedemannella flava</name>
    <dbReference type="NCBI Taxonomy" id="349316"/>
    <lineage>
        <taxon>Bacteria</taxon>
        <taxon>Bacillati</taxon>
        <taxon>Actinomycetota</taxon>
        <taxon>Actinomycetes</taxon>
        <taxon>Micromonosporales</taxon>
        <taxon>Micromonosporaceae</taxon>
        <taxon>Luedemannella</taxon>
    </lineage>
</organism>
<dbReference type="InterPro" id="IPR001466">
    <property type="entry name" value="Beta-lactam-related"/>
</dbReference>
<dbReference type="InterPro" id="IPR049511">
    <property type="entry name" value="PGH-like_rpt"/>
</dbReference>
<comment type="caution">
    <text evidence="4">The sequence shown here is derived from an EMBL/GenBank/DDBJ whole genome shotgun (WGS) entry which is preliminary data.</text>
</comment>
<dbReference type="Gene3D" id="3.40.710.10">
    <property type="entry name" value="DD-peptidase/beta-lactamase superfamily"/>
    <property type="match status" value="1"/>
</dbReference>
<reference evidence="5" key="1">
    <citation type="journal article" date="2019" name="Int. J. Syst. Evol. Microbiol.">
        <title>The Global Catalogue of Microorganisms (GCM) 10K type strain sequencing project: providing services to taxonomists for standard genome sequencing and annotation.</title>
        <authorList>
            <consortium name="The Broad Institute Genomics Platform"/>
            <consortium name="The Broad Institute Genome Sequencing Center for Infectious Disease"/>
            <person name="Wu L."/>
            <person name="Ma J."/>
        </authorList>
    </citation>
    <scope>NUCLEOTIDE SEQUENCE [LARGE SCALE GENOMIC DNA]</scope>
    <source>
        <strain evidence="5">JCM 13250</strain>
    </source>
</reference>
<dbReference type="InterPro" id="IPR012338">
    <property type="entry name" value="Beta-lactam/transpept-like"/>
</dbReference>
<protein>
    <recommendedName>
        <fullName evidence="3">Beta-lactamase-related domain-containing protein</fullName>
    </recommendedName>
</protein>
<proteinExistence type="predicted"/>
<dbReference type="SUPFAM" id="SSF56601">
    <property type="entry name" value="beta-lactamase/transpeptidase-like"/>
    <property type="match status" value="1"/>
</dbReference>
<dbReference type="InterPro" id="IPR050491">
    <property type="entry name" value="AmpC-like"/>
</dbReference>
<evidence type="ECO:0000256" key="1">
    <source>
        <dbReference type="SAM" id="MobiDB-lite"/>
    </source>
</evidence>
<dbReference type="InterPro" id="IPR006311">
    <property type="entry name" value="TAT_signal"/>
</dbReference>
<evidence type="ECO:0000313" key="5">
    <source>
        <dbReference type="Proteomes" id="UP001500218"/>
    </source>
</evidence>
<keyword evidence="5" id="KW-1185">Reference proteome</keyword>
<gene>
    <name evidence="4" type="ORF">GCM10009682_18220</name>
</gene>
<dbReference type="Proteomes" id="UP001500218">
    <property type="component" value="Unassembled WGS sequence"/>
</dbReference>
<evidence type="ECO:0000259" key="3">
    <source>
        <dbReference type="Pfam" id="PF00144"/>
    </source>
</evidence>
<feature type="chain" id="PRO_5045511049" description="Beta-lactamase-related domain-containing protein" evidence="2">
    <location>
        <begin position="37"/>
        <end position="745"/>
    </location>
</feature>
<dbReference type="Pfam" id="PF00144">
    <property type="entry name" value="Beta-lactamase"/>
    <property type="match status" value="1"/>
</dbReference>
<feature type="domain" description="Beta-lactamase-related" evidence="3">
    <location>
        <begin position="328"/>
        <end position="681"/>
    </location>
</feature>
<evidence type="ECO:0000256" key="2">
    <source>
        <dbReference type="SAM" id="SignalP"/>
    </source>
</evidence>
<dbReference type="EMBL" id="BAAALT010000045">
    <property type="protein sequence ID" value="GAA1796889.1"/>
    <property type="molecule type" value="Genomic_DNA"/>
</dbReference>
<feature type="signal peptide" evidence="2">
    <location>
        <begin position="1"/>
        <end position="36"/>
    </location>
</feature>
<dbReference type="PANTHER" id="PTHR46825">
    <property type="entry name" value="D-ALANYL-D-ALANINE-CARBOXYPEPTIDASE/ENDOPEPTIDASE AMPH"/>
    <property type="match status" value="1"/>
</dbReference>
<name>A0ABP4XXV5_9ACTN</name>
<evidence type="ECO:0000313" key="4">
    <source>
        <dbReference type="EMBL" id="GAA1796889.1"/>
    </source>
</evidence>
<keyword evidence="2" id="KW-0732">Signal</keyword>
<feature type="region of interest" description="Disordered" evidence="1">
    <location>
        <begin position="722"/>
        <end position="745"/>
    </location>
</feature>
<sequence length="745" mass="79249">MTERPSPALSRRQVLLGAGAASVAIAVPGMASPAAAAPRSAPARLAAGEAMVATHDRSHADFQNQWNTLVPQGYRPISLCVYGDRSAPLYAAVWIQRGGQPFAGIHGATAAQFQTFFDTWAAQGYTPVLLTATGPASNPVFAAVMERSSSGVSLTRHLLRTGSNTDSGTIDYWLAQARTNNWIPRCIAPYGTAADRRFAIVLDPNPTRELWSVAGWWGESSSDYQQRYNAQAQQWARPALVSVNPDATYTSVFRADSLGALVARHNMTSAGYQAEYNTLVGQGYYPIHVQAGGPAGSTRFAALFATRDIPATRAYTQTGTYVAAFAAVDNKVRQFMSSTGTRAVGVAITRGGRLVHARGYTWAESGYPTTQPTTMFRLASCSKPLTSIAIHQLIQQGRLTLNTTLQSVLGLTAAPGGTMDSRFRNITVQHLLTHTAGWDRSEVSDLPSVNTVAAAFGQTNLPVTKLQVARYMAGRPLQFAPGAEQEYSNLGYLMLGLIIERLRGTAYATSVQQTMFTPLGLSRPHRSIARQSQQLAGTVRQHDTAPGWDDLRIVPSAIDGPAAGSSARLPLAYGGEDLVLFDAFGGWTMAPVDYAKILASFAIGNANPLLTQATVNAMWTVPSLYASATDVELPNYANGWNSWNEAGGVRGFEHGGGMPGVATRIVYRTDGWGYAIFASGGGVPDIYPEVANVAPSAWPTHDLFPSVGITAFPSSVTSVAAAGSAPGDQRPAQLRGDRVVNGSVS</sequence>